<protein>
    <submittedName>
        <fullName evidence="2">Uncharacterized protein</fullName>
    </submittedName>
</protein>
<dbReference type="Proteomes" id="UP001346869">
    <property type="component" value="Unassembled WGS sequence"/>
</dbReference>
<evidence type="ECO:0000313" key="3">
    <source>
        <dbReference type="Proteomes" id="UP001346869"/>
    </source>
</evidence>
<proteinExistence type="predicted"/>
<reference evidence="2 3" key="2">
    <citation type="journal article" date="2023" name="Mol. Biol. Evol.">
        <title>Genomics of Secondarily Temperate Adaptation in the Only Non-Antarctic Icefish.</title>
        <authorList>
            <person name="Rivera-Colon A.G."/>
            <person name="Rayamajhi N."/>
            <person name="Minhas B.F."/>
            <person name="Madrigal G."/>
            <person name="Bilyk K.T."/>
            <person name="Yoon V."/>
            <person name="Hune M."/>
            <person name="Gregory S."/>
            <person name="Cheng C.H.C."/>
            <person name="Catchen J.M."/>
        </authorList>
    </citation>
    <scope>NUCLEOTIDE SEQUENCE [LARGE SCALE GENOMIC DNA]</scope>
    <source>
        <strain evidence="2">JMC-PN-2008</strain>
    </source>
</reference>
<evidence type="ECO:0000313" key="2">
    <source>
        <dbReference type="EMBL" id="KAK5864816.1"/>
    </source>
</evidence>
<dbReference type="EMBL" id="JAUZQC010000010">
    <property type="protein sequence ID" value="KAK5864816.1"/>
    <property type="molecule type" value="Genomic_DNA"/>
</dbReference>
<dbReference type="AlphaFoldDB" id="A0AAN7XPV5"/>
<sequence>MELVPETVSSLGLSQSDSPESSPLCFESAGCYVESKSLQTLPLASAAACPGSPGVSKCAGVGNLGCEAGVTVPL</sequence>
<feature type="region of interest" description="Disordered" evidence="1">
    <location>
        <begin position="1"/>
        <end position="23"/>
    </location>
</feature>
<gene>
    <name evidence="2" type="ORF">PBY51_016027</name>
</gene>
<accession>A0AAN7XPV5</accession>
<name>A0AAN7XPV5_ELEMC</name>
<comment type="caution">
    <text evidence="2">The sequence shown here is derived from an EMBL/GenBank/DDBJ whole genome shotgun (WGS) entry which is preliminary data.</text>
</comment>
<reference evidence="2 3" key="1">
    <citation type="journal article" date="2023" name="Genes (Basel)">
        <title>Chromosome-Level Genome Assembly and Circadian Gene Repertoire of the Patagonia Blennie Eleginops maclovinus-The Closest Ancestral Proxy of Antarctic Cryonotothenioids.</title>
        <authorList>
            <person name="Cheng C.C."/>
            <person name="Rivera-Colon A.G."/>
            <person name="Minhas B.F."/>
            <person name="Wilson L."/>
            <person name="Rayamajhi N."/>
            <person name="Vargas-Chacoff L."/>
            <person name="Catchen J.M."/>
        </authorList>
    </citation>
    <scope>NUCLEOTIDE SEQUENCE [LARGE SCALE GENOMIC DNA]</scope>
    <source>
        <strain evidence="2">JMC-PN-2008</strain>
    </source>
</reference>
<keyword evidence="3" id="KW-1185">Reference proteome</keyword>
<evidence type="ECO:0000256" key="1">
    <source>
        <dbReference type="SAM" id="MobiDB-lite"/>
    </source>
</evidence>
<organism evidence="2 3">
    <name type="scientific">Eleginops maclovinus</name>
    <name type="common">Patagonian blennie</name>
    <name type="synonym">Eleginus maclovinus</name>
    <dbReference type="NCBI Taxonomy" id="56733"/>
    <lineage>
        <taxon>Eukaryota</taxon>
        <taxon>Metazoa</taxon>
        <taxon>Chordata</taxon>
        <taxon>Craniata</taxon>
        <taxon>Vertebrata</taxon>
        <taxon>Euteleostomi</taxon>
        <taxon>Actinopterygii</taxon>
        <taxon>Neopterygii</taxon>
        <taxon>Teleostei</taxon>
        <taxon>Neoteleostei</taxon>
        <taxon>Acanthomorphata</taxon>
        <taxon>Eupercaria</taxon>
        <taxon>Perciformes</taxon>
        <taxon>Notothenioidei</taxon>
        <taxon>Eleginopidae</taxon>
        <taxon>Eleginops</taxon>
    </lineage>
</organism>
<feature type="compositionally biased region" description="Polar residues" evidence="1">
    <location>
        <begin position="7"/>
        <end position="21"/>
    </location>
</feature>